<dbReference type="Proteomes" id="UP001310594">
    <property type="component" value="Unassembled WGS sequence"/>
</dbReference>
<organism evidence="1 2">
    <name type="scientific">Elasticomyces elasticus</name>
    <dbReference type="NCBI Taxonomy" id="574655"/>
    <lineage>
        <taxon>Eukaryota</taxon>
        <taxon>Fungi</taxon>
        <taxon>Dikarya</taxon>
        <taxon>Ascomycota</taxon>
        <taxon>Pezizomycotina</taxon>
        <taxon>Dothideomycetes</taxon>
        <taxon>Dothideomycetidae</taxon>
        <taxon>Mycosphaerellales</taxon>
        <taxon>Teratosphaeriaceae</taxon>
        <taxon>Elasticomyces</taxon>
    </lineage>
</organism>
<comment type="caution">
    <text evidence="1">The sequence shown here is derived from an EMBL/GenBank/DDBJ whole genome shotgun (WGS) entry which is preliminary data.</text>
</comment>
<dbReference type="AlphaFoldDB" id="A0AAN7ZUU5"/>
<proteinExistence type="predicted"/>
<dbReference type="EMBL" id="JAVRQU010000005">
    <property type="protein sequence ID" value="KAK5702889.1"/>
    <property type="molecule type" value="Genomic_DNA"/>
</dbReference>
<name>A0AAN7ZUU5_9PEZI</name>
<gene>
    <name evidence="1" type="ORF">LTR97_003835</name>
</gene>
<protein>
    <submittedName>
        <fullName evidence="1">Uncharacterized protein</fullName>
    </submittedName>
</protein>
<evidence type="ECO:0000313" key="1">
    <source>
        <dbReference type="EMBL" id="KAK5702889.1"/>
    </source>
</evidence>
<sequence>MASTTDVSSGTAHAKVDKIPRCRLLELPEELQLGIYELVVVSDKTIRLNRIDCHGYGDNMHRGPDAYPEIMPQLRRERMQPAITRACRKTRNISLPAYYKRNAFQACCCEFYGEAYNFGD</sequence>
<accession>A0AAN7ZUU5</accession>
<evidence type="ECO:0000313" key="2">
    <source>
        <dbReference type="Proteomes" id="UP001310594"/>
    </source>
</evidence>
<reference evidence="1" key="1">
    <citation type="submission" date="2023-08" db="EMBL/GenBank/DDBJ databases">
        <title>Black Yeasts Isolated from many extreme environments.</title>
        <authorList>
            <person name="Coleine C."/>
            <person name="Stajich J.E."/>
            <person name="Selbmann L."/>
        </authorList>
    </citation>
    <scope>NUCLEOTIDE SEQUENCE</scope>
    <source>
        <strain evidence="1">CCFEE 5810</strain>
    </source>
</reference>